<dbReference type="InterPro" id="IPR001296">
    <property type="entry name" value="Glyco_trans_1"/>
</dbReference>
<dbReference type="Gene3D" id="3.40.50.2000">
    <property type="entry name" value="Glycogen Phosphorylase B"/>
    <property type="match status" value="2"/>
</dbReference>
<evidence type="ECO:0000313" key="3">
    <source>
        <dbReference type="EMBL" id="KKL12645.1"/>
    </source>
</evidence>
<feature type="domain" description="Glycosyl transferase family 1" evidence="2">
    <location>
        <begin position="176"/>
        <end position="333"/>
    </location>
</feature>
<evidence type="ECO:0000256" key="1">
    <source>
        <dbReference type="ARBA" id="ARBA00022679"/>
    </source>
</evidence>
<sequence length="343" mass="39887">MRVMMTKPFTDVKGPMQEHIPLLISELKKKNIDVIEFNYGKANFKNNFFLRYIHSVNNLVKFIKVIYSKKPDIIQINSSFDKSALVRDSLFLSTAKIFHKRIFIKFHGSFYTLLHTNNFLWKSIAHFLFFLADTVGVLSSMEKQEFAENYISFRDKFIVVKNLIDNRMFQAPPRKTYLKRGKIKVLFASRMIEKKGVFDLIHAIPYVINEIDAHFIFVGDGRDAEKAKMAVSSYNLNFNVSWLGYIPSIKMKSIYLNADLLVFPSHFPEGMPMVLVYGIAAGLPIITTRVRFTYDYFREKKNCLFISTSSPKEIASKIIHLAKNPHIMNHMSKFNFPLSIEFN</sequence>
<dbReference type="PANTHER" id="PTHR46401">
    <property type="entry name" value="GLYCOSYLTRANSFERASE WBBK-RELATED"/>
    <property type="match status" value="1"/>
</dbReference>
<accession>A0A0F9AT56</accession>
<dbReference type="GO" id="GO:0016757">
    <property type="term" value="F:glycosyltransferase activity"/>
    <property type="evidence" value="ECO:0007669"/>
    <property type="project" value="InterPro"/>
</dbReference>
<evidence type="ECO:0000259" key="2">
    <source>
        <dbReference type="Pfam" id="PF00534"/>
    </source>
</evidence>
<feature type="non-terminal residue" evidence="3">
    <location>
        <position position="343"/>
    </location>
</feature>
<proteinExistence type="predicted"/>
<dbReference type="EMBL" id="LAZR01041176">
    <property type="protein sequence ID" value="KKL12645.1"/>
    <property type="molecule type" value="Genomic_DNA"/>
</dbReference>
<name>A0A0F9AT56_9ZZZZ</name>
<reference evidence="3" key="1">
    <citation type="journal article" date="2015" name="Nature">
        <title>Complex archaea that bridge the gap between prokaryotes and eukaryotes.</title>
        <authorList>
            <person name="Spang A."/>
            <person name="Saw J.H."/>
            <person name="Jorgensen S.L."/>
            <person name="Zaremba-Niedzwiedzka K."/>
            <person name="Martijn J."/>
            <person name="Lind A.E."/>
            <person name="van Eijk R."/>
            <person name="Schleper C."/>
            <person name="Guy L."/>
            <person name="Ettema T.J."/>
        </authorList>
    </citation>
    <scope>NUCLEOTIDE SEQUENCE</scope>
</reference>
<protein>
    <recommendedName>
        <fullName evidence="2">Glycosyl transferase family 1 domain-containing protein</fullName>
    </recommendedName>
</protein>
<dbReference type="CDD" id="cd03801">
    <property type="entry name" value="GT4_PimA-like"/>
    <property type="match status" value="1"/>
</dbReference>
<organism evidence="3">
    <name type="scientific">marine sediment metagenome</name>
    <dbReference type="NCBI Taxonomy" id="412755"/>
    <lineage>
        <taxon>unclassified sequences</taxon>
        <taxon>metagenomes</taxon>
        <taxon>ecological metagenomes</taxon>
    </lineage>
</organism>
<dbReference type="SUPFAM" id="SSF53756">
    <property type="entry name" value="UDP-Glycosyltransferase/glycogen phosphorylase"/>
    <property type="match status" value="1"/>
</dbReference>
<gene>
    <name evidence="3" type="ORF">LCGC14_2533680</name>
</gene>
<dbReference type="PANTHER" id="PTHR46401:SF2">
    <property type="entry name" value="GLYCOSYLTRANSFERASE WBBK-RELATED"/>
    <property type="match status" value="1"/>
</dbReference>
<comment type="caution">
    <text evidence="3">The sequence shown here is derived from an EMBL/GenBank/DDBJ whole genome shotgun (WGS) entry which is preliminary data.</text>
</comment>
<dbReference type="Pfam" id="PF00534">
    <property type="entry name" value="Glycos_transf_1"/>
    <property type="match status" value="1"/>
</dbReference>
<dbReference type="AlphaFoldDB" id="A0A0F9AT56"/>
<keyword evidence="1" id="KW-0808">Transferase</keyword>